<name>A0A0L0NRZ5_CANAR</name>
<accession>A0A0L0NRZ5</accession>
<evidence type="ECO:0000313" key="2">
    <source>
        <dbReference type="EMBL" id="KND96916.1"/>
    </source>
</evidence>
<gene>
    <name evidence="2" type="ORF">QG37_06790</name>
</gene>
<dbReference type="InterPro" id="IPR006083">
    <property type="entry name" value="PRK/URK"/>
</dbReference>
<dbReference type="EMBL" id="LGST01000048">
    <property type="protein sequence ID" value="KND96916.1"/>
    <property type="molecule type" value="Genomic_DNA"/>
</dbReference>
<organism evidence="2 3">
    <name type="scientific">Candidozyma auris</name>
    <name type="common">Yeast</name>
    <name type="synonym">Candida auris</name>
    <dbReference type="NCBI Taxonomy" id="498019"/>
    <lineage>
        <taxon>Eukaryota</taxon>
        <taxon>Fungi</taxon>
        <taxon>Dikarya</taxon>
        <taxon>Ascomycota</taxon>
        <taxon>Saccharomycotina</taxon>
        <taxon>Pichiomycetes</taxon>
        <taxon>Metschnikowiaceae</taxon>
        <taxon>Candidozyma</taxon>
    </lineage>
</organism>
<sequence length="233" mass="27184">MTLLIVAIGGPSSSGKTTVARALRQVISEAPLVHLDDFYLPDSKIPQHPTKDVANWDCPEAIDWEKFKKYIEELRLNDAADLPVKSLEMDTELKLGREEIDEFDDWAEEIYRRYRGKKIVLVEGFMLFHDKGILDLFDKKLLFHGPYEVLKKRRESRPGYHTAEGFWKDPPNYFDDIVWPEFKRTHKHLFKNGDVEGKLTEEAEKQGIRNFNNTGIYNVVEMTEWALKKIAEL</sequence>
<dbReference type="VEuPathDB" id="FungiDB:CJI97_005572"/>
<dbReference type="VEuPathDB" id="FungiDB:B9J08_005489"/>
<dbReference type="GO" id="GO:0005524">
    <property type="term" value="F:ATP binding"/>
    <property type="evidence" value="ECO:0007669"/>
    <property type="project" value="InterPro"/>
</dbReference>
<evidence type="ECO:0000259" key="1">
    <source>
        <dbReference type="Pfam" id="PF00485"/>
    </source>
</evidence>
<reference evidence="3" key="1">
    <citation type="journal article" date="2015" name="BMC Genomics">
        <title>Draft genome of a commonly misdiagnosed multidrug resistant pathogen Candida auris.</title>
        <authorList>
            <person name="Chatterjee S."/>
            <person name="Alampalli S.V."/>
            <person name="Nageshan R.K."/>
            <person name="Chettiar S.T."/>
            <person name="Joshi S."/>
            <person name="Tatu U.S."/>
        </authorList>
    </citation>
    <scope>NUCLEOTIDE SEQUENCE [LARGE SCALE GENOMIC DNA]</scope>
    <source>
        <strain evidence="3">6684</strain>
    </source>
</reference>
<protein>
    <recommendedName>
        <fullName evidence="1">Phosphoribulokinase/uridine kinase domain-containing protein</fullName>
    </recommendedName>
</protein>
<dbReference type="Gene3D" id="3.40.50.300">
    <property type="entry name" value="P-loop containing nucleotide triphosphate hydrolases"/>
    <property type="match status" value="1"/>
</dbReference>
<dbReference type="Pfam" id="PF00485">
    <property type="entry name" value="PRK"/>
    <property type="match status" value="1"/>
</dbReference>
<dbReference type="VEuPathDB" id="FungiDB:QG37_06790"/>
<dbReference type="PANTHER" id="PTHR10285">
    <property type="entry name" value="URIDINE KINASE"/>
    <property type="match status" value="1"/>
</dbReference>
<dbReference type="VEuPathDB" id="FungiDB:CJJ09_003847"/>
<feature type="domain" description="Phosphoribulokinase/uridine kinase" evidence="1">
    <location>
        <begin position="5"/>
        <end position="141"/>
    </location>
</feature>
<dbReference type="VEuPathDB" id="FungiDB:CJI96_0004740"/>
<dbReference type="Proteomes" id="UP000037122">
    <property type="component" value="Unassembled WGS sequence"/>
</dbReference>
<dbReference type="InterPro" id="IPR027417">
    <property type="entry name" value="P-loop_NTPase"/>
</dbReference>
<dbReference type="VEuPathDB" id="FungiDB:CJJ07_003004"/>
<dbReference type="AlphaFoldDB" id="A0A0L0NRZ5"/>
<comment type="caution">
    <text evidence="2">The sequence shown here is derived from an EMBL/GenBank/DDBJ whole genome shotgun (WGS) entry which is preliminary data.</text>
</comment>
<evidence type="ECO:0000313" key="3">
    <source>
        <dbReference type="Proteomes" id="UP000037122"/>
    </source>
</evidence>
<proteinExistence type="predicted"/>
<dbReference type="CDD" id="cd02024">
    <property type="entry name" value="NRK1"/>
    <property type="match status" value="1"/>
</dbReference>
<dbReference type="SUPFAM" id="SSF52540">
    <property type="entry name" value="P-loop containing nucleoside triphosphate hydrolases"/>
    <property type="match status" value="1"/>
</dbReference>
<dbReference type="GO" id="GO:0016301">
    <property type="term" value="F:kinase activity"/>
    <property type="evidence" value="ECO:0007669"/>
    <property type="project" value="InterPro"/>
</dbReference>